<dbReference type="AlphaFoldDB" id="A0A2V1AT11"/>
<sequence length="546" mass="63975">MVTRISARNHEESIRALYRGLIRGLYKTQKLPIIVDTSIETDPNLLRELQKVSVNPSLYGEFLASELKYYIKEKAASPTPSSVGLYTRLSKGESLCEIFQAIQQNPSQPQHWHSAIQQLIQFRDDSFRRQKWKAFYYKNRKQIDEERRKPQRNKRQGREPGMPTPENTRRAFKSLKSNERLKRYKKAMKESEEDANFVVRNYLKKLQLEGRIPNPYKLPYVSDTLTLQSVNLPDPKALIPGSTKTFVMEQAYDKEYIDAIIKPEVEYLINTSFMKDIDEQINVKGPQKSVINFTNAGVSAAYYLGPHSTKSKMKGIALTIKRSTRLSKVRHVWNMKSTDKVAIAHEKRVGNGYAVQGSKGYSGEEIMFTREYYEELMKAEADWEALMDDIRNHDNIGKMPPLHERKEQYRKVWRKSLDIASEYIDKTLKEMSSAHQLSDRIFRQQAALQKALDEKYEKRAKRYSQLLDVLKEQDVFMHSEIINFKDPVSRGFDVNLEEDSFKNEKNRGGVPEVERLNMGKKLGDYLAMFNFRFYQMGRRFRERFKF</sequence>
<accession>A0A2V1AT11</accession>
<evidence type="ECO:0000313" key="4">
    <source>
        <dbReference type="Proteomes" id="UP000244309"/>
    </source>
</evidence>
<dbReference type="VEuPathDB" id="FungiDB:CXQ85_001860"/>
<evidence type="ECO:0000313" key="3">
    <source>
        <dbReference type="EMBL" id="PVH20081.1"/>
    </source>
</evidence>
<gene>
    <name evidence="3" type="ORF">CXQ85_001860</name>
</gene>
<proteinExistence type="predicted"/>
<name>A0A2V1AT11_9ASCO</name>
<dbReference type="Proteomes" id="UP000244309">
    <property type="component" value="Unassembled WGS sequence"/>
</dbReference>
<feature type="region of interest" description="Disordered" evidence="2">
    <location>
        <begin position="143"/>
        <end position="169"/>
    </location>
</feature>
<organism evidence="3 4">
    <name type="scientific">Candidozyma haemuli</name>
    <dbReference type="NCBI Taxonomy" id="45357"/>
    <lineage>
        <taxon>Eukaryota</taxon>
        <taxon>Fungi</taxon>
        <taxon>Dikarya</taxon>
        <taxon>Ascomycota</taxon>
        <taxon>Saccharomycotina</taxon>
        <taxon>Pichiomycetes</taxon>
        <taxon>Metschnikowiaceae</taxon>
        <taxon>Candidozyma</taxon>
    </lineage>
</organism>
<dbReference type="EMBL" id="PKFO01000003">
    <property type="protein sequence ID" value="PVH20081.1"/>
    <property type="molecule type" value="Genomic_DNA"/>
</dbReference>
<protein>
    <submittedName>
        <fullName evidence="3">Uncharacterized protein</fullName>
    </submittedName>
</protein>
<dbReference type="RefSeq" id="XP_025341021.1">
    <property type="nucleotide sequence ID" value="XM_025485556.1"/>
</dbReference>
<dbReference type="OrthoDB" id="4074633at2759"/>
<comment type="caution">
    <text evidence="3">The sequence shown here is derived from an EMBL/GenBank/DDBJ whole genome shotgun (WGS) entry which is preliminary data.</text>
</comment>
<feature type="coiled-coil region" evidence="1">
    <location>
        <begin position="174"/>
        <end position="201"/>
    </location>
</feature>
<dbReference type="GeneID" id="37007191"/>
<evidence type="ECO:0000256" key="2">
    <source>
        <dbReference type="SAM" id="MobiDB-lite"/>
    </source>
</evidence>
<evidence type="ECO:0000256" key="1">
    <source>
        <dbReference type="SAM" id="Coils"/>
    </source>
</evidence>
<keyword evidence="1" id="KW-0175">Coiled coil</keyword>
<reference evidence="3 4" key="1">
    <citation type="submission" date="2017-12" db="EMBL/GenBank/DDBJ databases">
        <title>Genome Sequence of a Multidrug-Resistant Candida haemulonii Isolate from a Patient with Chronic Leg Ulcers in Israel.</title>
        <authorList>
            <person name="Chow N.A."/>
            <person name="Gade L."/>
            <person name="Batra D."/>
            <person name="Rowe L.A."/>
            <person name="Ben-Ami R."/>
            <person name="Loparev V.N."/>
            <person name="Litvintseva A.P."/>
        </authorList>
    </citation>
    <scope>NUCLEOTIDE SEQUENCE [LARGE SCALE GENOMIC DNA]</scope>
    <source>
        <strain evidence="3 4">B11899</strain>
    </source>
</reference>
<keyword evidence="4" id="KW-1185">Reference proteome</keyword>